<keyword evidence="2" id="KW-0732">Signal</keyword>
<dbReference type="Proteomes" id="UP000525078">
    <property type="component" value="Unassembled WGS sequence"/>
</dbReference>
<feature type="signal peptide" evidence="2">
    <location>
        <begin position="1"/>
        <end position="25"/>
    </location>
</feature>
<evidence type="ECO:0000313" key="6">
    <source>
        <dbReference type="Proteomes" id="UP000583929"/>
    </source>
</evidence>
<dbReference type="EMBL" id="JAATIP010000290">
    <property type="protein sequence ID" value="KAF4353712.1"/>
    <property type="molecule type" value="Genomic_DNA"/>
</dbReference>
<feature type="compositionally biased region" description="Pro residues" evidence="1">
    <location>
        <begin position="72"/>
        <end position="83"/>
    </location>
</feature>
<evidence type="ECO:0000313" key="4">
    <source>
        <dbReference type="EMBL" id="KAF4387639.1"/>
    </source>
</evidence>
<keyword evidence="6" id="KW-1185">Reference proteome</keyword>
<reference evidence="5 6" key="1">
    <citation type="journal article" date="2020" name="bioRxiv">
        <title>Sequence and annotation of 42 cannabis genomes reveals extensive copy number variation in cannabinoid synthesis and pathogen resistance genes.</title>
        <authorList>
            <person name="Mckernan K.J."/>
            <person name="Helbert Y."/>
            <person name="Kane L.T."/>
            <person name="Ebling H."/>
            <person name="Zhang L."/>
            <person name="Liu B."/>
            <person name="Eaton Z."/>
            <person name="Mclaughlin S."/>
            <person name="Kingan S."/>
            <person name="Baybayan P."/>
            <person name="Concepcion G."/>
            <person name="Jordan M."/>
            <person name="Riva A."/>
            <person name="Barbazuk W."/>
            <person name="Harkins T."/>
        </authorList>
    </citation>
    <scope>NUCLEOTIDE SEQUENCE [LARGE SCALE GENOMIC DNA]</scope>
    <source>
        <strain evidence="5 6">cv. Jamaican Lion 4</strain>
        <strain evidence="4">Father</strain>
        <strain evidence="3">Mother</strain>
        <tissue evidence="3">Leaf</tissue>
    </source>
</reference>
<dbReference type="AlphaFoldDB" id="A0A7J6E5S8"/>
<evidence type="ECO:0000256" key="1">
    <source>
        <dbReference type="SAM" id="MobiDB-lite"/>
    </source>
</evidence>
<dbReference type="Proteomes" id="UP000583929">
    <property type="component" value="Unassembled WGS sequence"/>
</dbReference>
<name>A0A7J6E5S8_CANSA</name>
<sequence>MALNNIQLLFFAFLLLITVYTPAQARIFLLPGRSNINQRKKVKILLQLLPQPSPPILFPTLPKEVGINIERPPTPLPPPPHSKPPFSSLFKEKEDGVIQIYRHKPRPSGYESTNHD</sequence>
<proteinExistence type="predicted"/>
<feature type="chain" id="PRO_5036204988" evidence="2">
    <location>
        <begin position="26"/>
        <end position="116"/>
    </location>
</feature>
<evidence type="ECO:0000256" key="2">
    <source>
        <dbReference type="SAM" id="SignalP"/>
    </source>
</evidence>
<protein>
    <submittedName>
        <fullName evidence="3">Uncharacterized protein</fullName>
    </submittedName>
</protein>
<dbReference type="EMBL" id="JAATIQ010000077">
    <property type="protein sequence ID" value="KAF4387639.1"/>
    <property type="molecule type" value="Genomic_DNA"/>
</dbReference>
<accession>A0A7J6E5S8</accession>
<evidence type="ECO:0000313" key="5">
    <source>
        <dbReference type="Proteomes" id="UP000525078"/>
    </source>
</evidence>
<organism evidence="3 5">
    <name type="scientific">Cannabis sativa</name>
    <name type="common">Hemp</name>
    <name type="synonym">Marijuana</name>
    <dbReference type="NCBI Taxonomy" id="3483"/>
    <lineage>
        <taxon>Eukaryota</taxon>
        <taxon>Viridiplantae</taxon>
        <taxon>Streptophyta</taxon>
        <taxon>Embryophyta</taxon>
        <taxon>Tracheophyta</taxon>
        <taxon>Spermatophyta</taxon>
        <taxon>Magnoliopsida</taxon>
        <taxon>eudicotyledons</taxon>
        <taxon>Gunneridae</taxon>
        <taxon>Pentapetalae</taxon>
        <taxon>rosids</taxon>
        <taxon>fabids</taxon>
        <taxon>Rosales</taxon>
        <taxon>Cannabaceae</taxon>
        <taxon>Cannabis</taxon>
    </lineage>
</organism>
<feature type="region of interest" description="Disordered" evidence="1">
    <location>
        <begin position="68"/>
        <end position="88"/>
    </location>
</feature>
<gene>
    <name evidence="3" type="ORF">F8388_024281</name>
    <name evidence="4" type="ORF">G4B88_003966</name>
</gene>
<comment type="caution">
    <text evidence="3">The sequence shown here is derived from an EMBL/GenBank/DDBJ whole genome shotgun (WGS) entry which is preliminary data.</text>
</comment>
<evidence type="ECO:0000313" key="3">
    <source>
        <dbReference type="EMBL" id="KAF4353712.1"/>
    </source>
</evidence>